<reference evidence="3 4" key="1">
    <citation type="submission" date="2019-09" db="EMBL/GenBank/DDBJ databases">
        <authorList>
            <person name="Duangmal K."/>
            <person name="Teo W.F.A."/>
            <person name="Lipun K."/>
        </authorList>
    </citation>
    <scope>NUCLEOTIDE SEQUENCE [LARGE SCALE GENOMIC DNA]</scope>
    <source>
        <strain evidence="3 4">K1PN6</strain>
    </source>
</reference>
<sequence>MAVSLEELERRLSHLRTELREAVRARDKAETTRIRRALREAEAAWEHALESESESESESETGPDDEALLTEPPAPRASATADAPRRKERPTHGSIPIREQVHQALTLLGAPASPKLISSTYEAFFTESLVATKLASLRRDEERSFTAQGYARPYYICAALTHDRLVPARGLLALSTWPVERRIIGPLSPRADFLTHTVGTAEQIQRLTTAGHPAPDAAWRLLRRFALTIPGAYDAAAPEPDPARVITAAYAEATVHQQEDGQQRQAAAQRARTQLADVQQLFGAAPMRDALRDASGTLS</sequence>
<keyword evidence="4" id="KW-1185">Reference proteome</keyword>
<gene>
    <name evidence="3" type="ORF">FPZ41_18350</name>
</gene>
<dbReference type="Proteomes" id="UP000373149">
    <property type="component" value="Unassembled WGS sequence"/>
</dbReference>
<comment type="caution">
    <text evidence="3">The sequence shown here is derived from an EMBL/GenBank/DDBJ whole genome shotgun (WGS) entry which is preliminary data.</text>
</comment>
<feature type="coiled-coil region" evidence="1">
    <location>
        <begin position="5"/>
        <end position="32"/>
    </location>
</feature>
<evidence type="ECO:0000313" key="4">
    <source>
        <dbReference type="Proteomes" id="UP000373149"/>
    </source>
</evidence>
<dbReference type="EMBL" id="VMNX01000061">
    <property type="protein sequence ID" value="MPY50431.1"/>
    <property type="molecule type" value="Genomic_DNA"/>
</dbReference>
<evidence type="ECO:0000313" key="3">
    <source>
        <dbReference type="EMBL" id="MPY50431.1"/>
    </source>
</evidence>
<name>A0A5N8WSP7_9ACTN</name>
<feature type="region of interest" description="Disordered" evidence="2">
    <location>
        <begin position="43"/>
        <end position="97"/>
    </location>
</feature>
<evidence type="ECO:0000256" key="2">
    <source>
        <dbReference type="SAM" id="MobiDB-lite"/>
    </source>
</evidence>
<evidence type="ECO:0000256" key="1">
    <source>
        <dbReference type="SAM" id="Coils"/>
    </source>
</evidence>
<keyword evidence="1" id="KW-0175">Coiled coil</keyword>
<accession>A0A5N8WSP7</accession>
<feature type="compositionally biased region" description="Acidic residues" evidence="2">
    <location>
        <begin position="51"/>
        <end position="68"/>
    </location>
</feature>
<proteinExistence type="predicted"/>
<dbReference type="AlphaFoldDB" id="A0A5N8WSP7"/>
<dbReference type="RefSeq" id="WP_152863950.1">
    <property type="nucleotide sequence ID" value="NZ_VMNX01000061.1"/>
</dbReference>
<protein>
    <submittedName>
        <fullName evidence="3">Uncharacterized protein</fullName>
    </submittedName>
</protein>
<organism evidence="3 4">
    <name type="scientific">Streptomyces acidicola</name>
    <dbReference type="NCBI Taxonomy" id="2596892"/>
    <lineage>
        <taxon>Bacteria</taxon>
        <taxon>Bacillati</taxon>
        <taxon>Actinomycetota</taxon>
        <taxon>Actinomycetes</taxon>
        <taxon>Kitasatosporales</taxon>
        <taxon>Streptomycetaceae</taxon>
        <taxon>Streptomyces</taxon>
    </lineage>
</organism>